<sequence>METWPGYKQLPALAEGRMVVRTYQPSYHKVFTSGIMGGMMLKLDPRQRISAKEALQHPYLTEVILVLF</sequence>
<dbReference type="Proteomes" id="UP001214638">
    <property type="component" value="Unassembled WGS sequence"/>
</dbReference>
<keyword evidence="1" id="KW-0808">Transferase</keyword>
<reference evidence="1" key="1">
    <citation type="journal article" date="2023" name="Nat. Microbiol.">
        <title>Babesia duncani multi-omics identifies virulence factors and drug targets.</title>
        <authorList>
            <person name="Singh P."/>
            <person name="Lonardi S."/>
            <person name="Liang Q."/>
            <person name="Vydyam P."/>
            <person name="Khabirova E."/>
            <person name="Fang T."/>
            <person name="Gihaz S."/>
            <person name="Thekkiniath J."/>
            <person name="Munshi M."/>
            <person name="Abel S."/>
            <person name="Ciampossin L."/>
            <person name="Batugedara G."/>
            <person name="Gupta M."/>
            <person name="Lu X.M."/>
            <person name="Lenz T."/>
            <person name="Chakravarty S."/>
            <person name="Cornillot E."/>
            <person name="Hu Y."/>
            <person name="Ma W."/>
            <person name="Gonzalez L.M."/>
            <person name="Sanchez S."/>
            <person name="Estrada K."/>
            <person name="Sanchez-Flores A."/>
            <person name="Montero E."/>
            <person name="Harb O.S."/>
            <person name="Le Roch K.G."/>
            <person name="Mamoun C.B."/>
        </authorList>
    </citation>
    <scope>NUCLEOTIDE SEQUENCE</scope>
    <source>
        <strain evidence="1">WA1</strain>
    </source>
</reference>
<proteinExistence type="predicted"/>
<keyword evidence="2" id="KW-1185">Reference proteome</keyword>
<keyword evidence="1" id="KW-0418">Kinase</keyword>
<protein>
    <submittedName>
        <fullName evidence="1">Protein kinase-like domain superfamily</fullName>
    </submittedName>
</protein>
<dbReference type="KEGG" id="bdw:94335789"/>
<evidence type="ECO:0000313" key="1">
    <source>
        <dbReference type="EMBL" id="KAK2198476.1"/>
    </source>
</evidence>
<evidence type="ECO:0000313" key="2">
    <source>
        <dbReference type="Proteomes" id="UP001214638"/>
    </source>
</evidence>
<comment type="caution">
    <text evidence="1">The sequence shown here is derived from an EMBL/GenBank/DDBJ whole genome shotgun (WGS) entry which is preliminary data.</text>
</comment>
<dbReference type="EMBL" id="JALLKP010000001">
    <property type="protein sequence ID" value="KAK2198476.1"/>
    <property type="molecule type" value="Genomic_DNA"/>
</dbReference>
<dbReference type="GO" id="GO:0016301">
    <property type="term" value="F:kinase activity"/>
    <property type="evidence" value="ECO:0007669"/>
    <property type="project" value="UniProtKB-KW"/>
</dbReference>
<dbReference type="RefSeq" id="XP_067805318.1">
    <property type="nucleotide sequence ID" value="XM_067946527.1"/>
</dbReference>
<name>A0AAD9UQV0_9APIC</name>
<dbReference type="GeneID" id="94335789"/>
<dbReference type="AlphaFoldDB" id="A0AAD9UQV0"/>
<dbReference type="InterPro" id="IPR011009">
    <property type="entry name" value="Kinase-like_dom_sf"/>
</dbReference>
<accession>A0AAD9UQV0</accession>
<dbReference type="Gene3D" id="1.10.510.10">
    <property type="entry name" value="Transferase(Phosphotransferase) domain 1"/>
    <property type="match status" value="1"/>
</dbReference>
<organism evidence="1 2">
    <name type="scientific">Babesia duncani</name>
    <dbReference type="NCBI Taxonomy" id="323732"/>
    <lineage>
        <taxon>Eukaryota</taxon>
        <taxon>Sar</taxon>
        <taxon>Alveolata</taxon>
        <taxon>Apicomplexa</taxon>
        <taxon>Aconoidasida</taxon>
        <taxon>Piroplasmida</taxon>
        <taxon>Babesiidae</taxon>
        <taxon>Babesia</taxon>
    </lineage>
</organism>
<dbReference type="SUPFAM" id="SSF56112">
    <property type="entry name" value="Protein kinase-like (PK-like)"/>
    <property type="match status" value="1"/>
</dbReference>
<gene>
    <name evidence="1" type="ORF">BdWA1_001491</name>
</gene>